<dbReference type="PROSITE" id="PS51192">
    <property type="entry name" value="HELICASE_ATP_BIND_1"/>
    <property type="match status" value="1"/>
</dbReference>
<dbReference type="InterPro" id="IPR027417">
    <property type="entry name" value="P-loop_NTPase"/>
</dbReference>
<evidence type="ECO:0000259" key="6">
    <source>
        <dbReference type="PROSITE" id="PS51192"/>
    </source>
</evidence>
<evidence type="ECO:0000256" key="1">
    <source>
        <dbReference type="ARBA" id="ARBA00022741"/>
    </source>
</evidence>
<dbReference type="InterPro" id="IPR011545">
    <property type="entry name" value="DEAD/DEAH_box_helicase_dom"/>
</dbReference>
<proteinExistence type="predicted"/>
<dbReference type="Gene3D" id="3.40.50.300">
    <property type="entry name" value="P-loop containing nucleotide triphosphate hydrolases"/>
    <property type="match status" value="2"/>
</dbReference>
<dbReference type="GO" id="GO:0005524">
    <property type="term" value="F:ATP binding"/>
    <property type="evidence" value="ECO:0007669"/>
    <property type="project" value="UniProtKB-KW"/>
</dbReference>
<dbReference type="GO" id="GO:0006281">
    <property type="term" value="P:DNA repair"/>
    <property type="evidence" value="ECO:0007669"/>
    <property type="project" value="TreeGrafter"/>
</dbReference>
<dbReference type="GO" id="GO:0016787">
    <property type="term" value="F:hydrolase activity"/>
    <property type="evidence" value="ECO:0007669"/>
    <property type="project" value="UniProtKB-KW"/>
</dbReference>
<dbReference type="InterPro" id="IPR001650">
    <property type="entry name" value="Helicase_C-like"/>
</dbReference>
<evidence type="ECO:0000256" key="3">
    <source>
        <dbReference type="ARBA" id="ARBA00022806"/>
    </source>
</evidence>
<dbReference type="SUPFAM" id="SSF52540">
    <property type="entry name" value="P-loop containing nucleoside triphosphate hydrolases"/>
    <property type="match status" value="1"/>
</dbReference>
<dbReference type="FunFam" id="3.40.50.300:FF:001363">
    <property type="entry name" value="ATP-dependent DNA helicase RecQ"/>
    <property type="match status" value="1"/>
</dbReference>
<dbReference type="EC" id="3.6.4.12" evidence="8"/>
<dbReference type="PANTHER" id="PTHR13710">
    <property type="entry name" value="DNA HELICASE RECQ FAMILY MEMBER"/>
    <property type="match status" value="1"/>
</dbReference>
<dbReference type="Proteomes" id="UP000468638">
    <property type="component" value="Unassembled WGS sequence"/>
</dbReference>
<keyword evidence="2 8" id="KW-0378">Hydrolase</keyword>
<accession>A0A6I4ZR38</accession>
<evidence type="ECO:0000313" key="9">
    <source>
        <dbReference type="Proteomes" id="UP000468638"/>
    </source>
</evidence>
<evidence type="ECO:0000313" key="8">
    <source>
        <dbReference type="EMBL" id="MYL32708.1"/>
    </source>
</evidence>
<evidence type="ECO:0000259" key="7">
    <source>
        <dbReference type="PROSITE" id="PS51194"/>
    </source>
</evidence>
<dbReference type="AlphaFoldDB" id="A0A6I4ZR38"/>
<sequence>MNQQTYESLLENHFGYSTFREGQKEIIVDVLNGKDVLGILPTGTGKSLCYQFPAVMMEGTVLIISPLISLMIDQVKQLKQQGFKKVTAINSFLNGEQKREIYKSLDSYKLIYCSPEMLQTEQFIRELSNRVNISLFVVDEAHCISQWGHEFRPDYLKLDDTLQQLGNPTLLALSATAPKNVQDDIIEQLGREKMNKHIYPMDRDNIAFSVEHVSHMNEKINRMKEILTSHPVPTMIYFSSRQWTEKVAYELSQSLQHLRIAFYHGGMEQVDRLLIQQQFMNDQLDVICCTSAFGMGVNKSNIRLVIHAHLPSQLESFIQEVGRAGRDGKQSVSLMFYSPGDSEIPKGFIEGELPGQETLQRTFTFLYKWGYLQGNHVKSNEEMESLLDIGEIQWRFLRYQFEKHDMIEQTYIKYDEKKWRRAFEQIQLFIQERTNIKHRKLEELINWIHQENCLRESLYKPFQHSLKSPQGYCCDRCDFLFSHWKVDDKKQTKQVLGWMEELKQICLQGETYEMDKSSRANQTTN</sequence>
<keyword evidence="4" id="KW-0067">ATP-binding</keyword>
<dbReference type="InterPro" id="IPR002464">
    <property type="entry name" value="DNA/RNA_helicase_DEAH_CS"/>
</dbReference>
<dbReference type="GO" id="GO:0006310">
    <property type="term" value="P:DNA recombination"/>
    <property type="evidence" value="ECO:0007669"/>
    <property type="project" value="InterPro"/>
</dbReference>
<dbReference type="NCBIfam" id="TIGR00614">
    <property type="entry name" value="recQ_fam"/>
    <property type="match status" value="1"/>
</dbReference>
<name>A0A6I4ZR38_9BACI</name>
<dbReference type="CDD" id="cd17920">
    <property type="entry name" value="DEXHc_RecQ"/>
    <property type="match status" value="1"/>
</dbReference>
<dbReference type="OrthoDB" id="9763310at2"/>
<organism evidence="8 9">
    <name type="scientific">Pontibacillus yanchengensis</name>
    <dbReference type="NCBI Taxonomy" id="462910"/>
    <lineage>
        <taxon>Bacteria</taxon>
        <taxon>Bacillati</taxon>
        <taxon>Bacillota</taxon>
        <taxon>Bacilli</taxon>
        <taxon>Bacillales</taxon>
        <taxon>Bacillaceae</taxon>
        <taxon>Pontibacillus</taxon>
    </lineage>
</organism>
<evidence type="ECO:0000256" key="4">
    <source>
        <dbReference type="ARBA" id="ARBA00022840"/>
    </source>
</evidence>
<keyword evidence="5" id="KW-0238">DNA-binding</keyword>
<gene>
    <name evidence="8" type="ORF">GLW05_03765</name>
</gene>
<dbReference type="GO" id="GO:0043590">
    <property type="term" value="C:bacterial nucleoid"/>
    <property type="evidence" value="ECO:0007669"/>
    <property type="project" value="TreeGrafter"/>
</dbReference>
<dbReference type="PROSITE" id="PS51194">
    <property type="entry name" value="HELICASE_CTER"/>
    <property type="match status" value="1"/>
</dbReference>
<protein>
    <submittedName>
        <fullName evidence="8">RecQ family ATP-dependent DNA helicase</fullName>
        <ecNumber evidence="8">3.6.4.12</ecNumber>
    </submittedName>
</protein>
<dbReference type="GO" id="GO:0009378">
    <property type="term" value="F:four-way junction helicase activity"/>
    <property type="evidence" value="ECO:0007669"/>
    <property type="project" value="TreeGrafter"/>
</dbReference>
<dbReference type="GO" id="GO:0030894">
    <property type="term" value="C:replisome"/>
    <property type="evidence" value="ECO:0007669"/>
    <property type="project" value="TreeGrafter"/>
</dbReference>
<dbReference type="SMART" id="SM00487">
    <property type="entry name" value="DEXDc"/>
    <property type="match status" value="1"/>
</dbReference>
<dbReference type="PANTHER" id="PTHR13710:SF84">
    <property type="entry name" value="ATP-DEPENDENT DNA HELICASE RECS-RELATED"/>
    <property type="match status" value="1"/>
</dbReference>
<dbReference type="GO" id="GO:0005737">
    <property type="term" value="C:cytoplasm"/>
    <property type="evidence" value="ECO:0007669"/>
    <property type="project" value="TreeGrafter"/>
</dbReference>
<dbReference type="Pfam" id="PF00271">
    <property type="entry name" value="Helicase_C"/>
    <property type="match status" value="1"/>
</dbReference>
<dbReference type="Pfam" id="PF00270">
    <property type="entry name" value="DEAD"/>
    <property type="match status" value="1"/>
</dbReference>
<keyword evidence="1" id="KW-0547">Nucleotide-binding</keyword>
<reference evidence="8 9" key="1">
    <citation type="submission" date="2019-11" db="EMBL/GenBank/DDBJ databases">
        <title>Genome sequences of 17 halophilic strains isolated from different environments.</title>
        <authorList>
            <person name="Furrow R.E."/>
        </authorList>
    </citation>
    <scope>NUCLEOTIDE SEQUENCE [LARGE SCALE GENOMIC DNA]</scope>
    <source>
        <strain evidence="8 9">22514_16_FS</strain>
    </source>
</reference>
<dbReference type="InterPro" id="IPR004589">
    <property type="entry name" value="DNA_helicase_ATP-dep_RecQ"/>
</dbReference>
<dbReference type="SMART" id="SM00490">
    <property type="entry name" value="HELICc"/>
    <property type="match status" value="1"/>
</dbReference>
<keyword evidence="3 8" id="KW-0347">Helicase</keyword>
<dbReference type="GO" id="GO:0043138">
    <property type="term" value="F:3'-5' DNA helicase activity"/>
    <property type="evidence" value="ECO:0007669"/>
    <property type="project" value="TreeGrafter"/>
</dbReference>
<comment type="caution">
    <text evidence="8">The sequence shown here is derived from an EMBL/GenBank/DDBJ whole genome shotgun (WGS) entry which is preliminary data.</text>
</comment>
<evidence type="ECO:0000256" key="2">
    <source>
        <dbReference type="ARBA" id="ARBA00022801"/>
    </source>
</evidence>
<evidence type="ECO:0000256" key="5">
    <source>
        <dbReference type="ARBA" id="ARBA00023125"/>
    </source>
</evidence>
<dbReference type="PROSITE" id="PS00690">
    <property type="entry name" value="DEAH_ATP_HELICASE"/>
    <property type="match status" value="1"/>
</dbReference>
<dbReference type="EMBL" id="WMEQ01000002">
    <property type="protein sequence ID" value="MYL32708.1"/>
    <property type="molecule type" value="Genomic_DNA"/>
</dbReference>
<dbReference type="RefSeq" id="WP_160909227.1">
    <property type="nucleotide sequence ID" value="NZ_WMEQ01000002.1"/>
</dbReference>
<feature type="domain" description="Helicase C-terminal" evidence="7">
    <location>
        <begin position="222"/>
        <end position="367"/>
    </location>
</feature>
<dbReference type="InterPro" id="IPR014001">
    <property type="entry name" value="Helicase_ATP-bd"/>
</dbReference>
<dbReference type="GO" id="GO:0003677">
    <property type="term" value="F:DNA binding"/>
    <property type="evidence" value="ECO:0007669"/>
    <property type="project" value="UniProtKB-KW"/>
</dbReference>
<feature type="domain" description="Helicase ATP-binding" evidence="6">
    <location>
        <begin position="27"/>
        <end position="195"/>
    </location>
</feature>